<feature type="transmembrane region" description="Helical" evidence="1">
    <location>
        <begin position="79"/>
        <end position="106"/>
    </location>
</feature>
<gene>
    <name evidence="2" type="ORF">CH360_10855</name>
    <name evidence="3" type="ORF">CH373_16255</name>
</gene>
<evidence type="ECO:0000256" key="1">
    <source>
        <dbReference type="SAM" id="Phobius"/>
    </source>
</evidence>
<keyword evidence="1" id="KW-0812">Transmembrane</keyword>
<dbReference type="EMBL" id="NPDY01000009">
    <property type="protein sequence ID" value="PJZ69498.1"/>
    <property type="molecule type" value="Genomic_DNA"/>
</dbReference>
<comment type="caution">
    <text evidence="3">The sequence shown here is derived from an EMBL/GenBank/DDBJ whole genome shotgun (WGS) entry which is preliminary data.</text>
</comment>
<feature type="transmembrane region" description="Helical" evidence="1">
    <location>
        <begin position="118"/>
        <end position="143"/>
    </location>
</feature>
<evidence type="ECO:0000313" key="3">
    <source>
        <dbReference type="EMBL" id="PJZ72013.1"/>
    </source>
</evidence>
<keyword evidence="1" id="KW-0472">Membrane</keyword>
<evidence type="ECO:0000313" key="4">
    <source>
        <dbReference type="Proteomes" id="UP000231962"/>
    </source>
</evidence>
<keyword evidence="1" id="KW-1133">Transmembrane helix</keyword>
<proteinExistence type="predicted"/>
<dbReference type="AlphaFoldDB" id="A0A2M9ZJ87"/>
<dbReference type="InterPro" id="IPR046739">
    <property type="entry name" value="DUF6789"/>
</dbReference>
<accession>A0A2M9ZJ87</accession>
<reference evidence="4 5" key="1">
    <citation type="submission" date="2017-07" db="EMBL/GenBank/DDBJ databases">
        <title>Leptospira spp. isolated from tropical soils.</title>
        <authorList>
            <person name="Thibeaux R."/>
            <person name="Iraola G."/>
            <person name="Ferres I."/>
            <person name="Bierque E."/>
            <person name="Girault D."/>
            <person name="Soupe-Gilbert M.-E."/>
            <person name="Picardeau M."/>
            <person name="Goarant C."/>
        </authorList>
    </citation>
    <scope>NUCLEOTIDE SEQUENCE [LARGE SCALE GENOMIC DNA]</scope>
    <source>
        <strain evidence="3 5">FH1-B-B1</strain>
        <strain evidence="2 4">FH1-B-C1</strain>
    </source>
</reference>
<dbReference type="Pfam" id="PF20587">
    <property type="entry name" value="DUF6789"/>
    <property type="match status" value="1"/>
</dbReference>
<feature type="transmembrane region" description="Helical" evidence="1">
    <location>
        <begin position="6"/>
        <end position="29"/>
    </location>
</feature>
<evidence type="ECO:0000313" key="5">
    <source>
        <dbReference type="Proteomes" id="UP000231990"/>
    </source>
</evidence>
<protein>
    <submittedName>
        <fullName evidence="3">Uncharacterized protein</fullName>
    </submittedName>
</protein>
<keyword evidence="4" id="KW-1185">Reference proteome</keyword>
<sequence>METIGLVLAAGTIGTSAMSVVMWSISYAGSINADMVRAIGSFFTKRLDSALIPGIVTHLIIGFIFAFPYTFIISLAPHILTASILTGGVLGFMHGYVVGFLLVALVAQHHPLPEFRQAGIGVAAAHVFGHMVYGVSIGLVVGLTNLDYSFILEIK</sequence>
<organism evidence="3 5">
    <name type="scientific">Leptospira perolatii</name>
    <dbReference type="NCBI Taxonomy" id="2023191"/>
    <lineage>
        <taxon>Bacteria</taxon>
        <taxon>Pseudomonadati</taxon>
        <taxon>Spirochaetota</taxon>
        <taxon>Spirochaetia</taxon>
        <taxon>Leptospirales</taxon>
        <taxon>Leptospiraceae</taxon>
        <taxon>Leptospira</taxon>
    </lineage>
</organism>
<dbReference type="Proteomes" id="UP000231990">
    <property type="component" value="Unassembled WGS sequence"/>
</dbReference>
<dbReference type="OrthoDB" id="329757at2"/>
<dbReference type="Proteomes" id="UP000231962">
    <property type="component" value="Unassembled WGS sequence"/>
</dbReference>
<feature type="transmembrane region" description="Helical" evidence="1">
    <location>
        <begin position="50"/>
        <end position="73"/>
    </location>
</feature>
<dbReference type="RefSeq" id="WP_100714060.1">
    <property type="nucleotide sequence ID" value="NZ_NPDY01000009.1"/>
</dbReference>
<name>A0A2M9ZJ87_9LEPT</name>
<dbReference type="EMBL" id="NPDZ01000014">
    <property type="protein sequence ID" value="PJZ72013.1"/>
    <property type="molecule type" value="Genomic_DNA"/>
</dbReference>
<evidence type="ECO:0000313" key="2">
    <source>
        <dbReference type="EMBL" id="PJZ69498.1"/>
    </source>
</evidence>